<keyword evidence="2" id="KW-1185">Reference proteome</keyword>
<dbReference type="PANTHER" id="PTHR34070:SF1">
    <property type="entry name" value="DNA ALKYLATION REPAIR PROTEIN"/>
    <property type="match status" value="1"/>
</dbReference>
<dbReference type="EMBL" id="MWIH01000005">
    <property type="protein sequence ID" value="OQO93068.1"/>
    <property type="molecule type" value="Genomic_DNA"/>
</dbReference>
<gene>
    <name evidence="1" type="ORF">B1813_06405</name>
</gene>
<dbReference type="STRING" id="1962155.B1813_06405"/>
<dbReference type="InterPro" id="IPR016024">
    <property type="entry name" value="ARM-type_fold"/>
</dbReference>
<sequence length="231" mass="26221">MSPPGPDTLVHAARDGLAQLADPQRAPRMREYMKSELPFRGVPTPQRRQLARRVVADHPLPDRASWRRAVLTLWDHAAYREERSLAIDITGHRAHARWQTAEALPLYEHLVVTGAWWDFVDEIAINRLGPILRGDPGTVAPVVRRWAHGHDLWRRRAAVLSQNASGPRTDTALLAECLDATAGDPDFFLRKAVGWALRQYSRSDPAWVRNYVSEHPELAPLSRREALRHLS</sequence>
<comment type="caution">
    <text evidence="1">The sequence shown here is derived from an EMBL/GenBank/DDBJ whole genome shotgun (WGS) entry which is preliminary data.</text>
</comment>
<evidence type="ECO:0000313" key="2">
    <source>
        <dbReference type="Proteomes" id="UP000192591"/>
    </source>
</evidence>
<name>A0A1V9A7P2_SACPI</name>
<dbReference type="CDD" id="cd07064">
    <property type="entry name" value="AlkD_like_1"/>
    <property type="match status" value="1"/>
</dbReference>
<dbReference type="SUPFAM" id="SSF48371">
    <property type="entry name" value="ARM repeat"/>
    <property type="match status" value="1"/>
</dbReference>
<dbReference type="PANTHER" id="PTHR34070">
    <property type="entry name" value="ARMADILLO-TYPE FOLD"/>
    <property type="match status" value="1"/>
</dbReference>
<dbReference type="InterPro" id="IPR014825">
    <property type="entry name" value="DNA_alkylation"/>
</dbReference>
<organism evidence="1 2">
    <name type="scientific">Saccharomonospora piscinae</name>
    <dbReference type="NCBI Taxonomy" id="687388"/>
    <lineage>
        <taxon>Bacteria</taxon>
        <taxon>Bacillati</taxon>
        <taxon>Actinomycetota</taxon>
        <taxon>Actinomycetes</taxon>
        <taxon>Pseudonocardiales</taxon>
        <taxon>Pseudonocardiaceae</taxon>
        <taxon>Saccharomonospora</taxon>
    </lineage>
</organism>
<protein>
    <submittedName>
        <fullName evidence="1">DNA alkylation repair protein</fullName>
    </submittedName>
</protein>
<reference evidence="1 2" key="1">
    <citation type="submission" date="2017-02" db="EMBL/GenBank/DDBJ databases">
        <title>Draft genome of Saccharomonospora sp. 154.</title>
        <authorList>
            <person name="Alonso-Carmona G.S."/>
            <person name="De La Haba R."/>
            <person name="Vera-Gargallo B."/>
            <person name="Sandoval-Trujillo A.H."/>
            <person name="Ramirez-Duran N."/>
            <person name="Ventosa A."/>
        </authorList>
    </citation>
    <scope>NUCLEOTIDE SEQUENCE [LARGE SCALE GENOMIC DNA]</scope>
    <source>
        <strain evidence="1 2">LRS4.154</strain>
    </source>
</reference>
<dbReference type="AlphaFoldDB" id="A0A1V9A7P2"/>
<accession>A0A1V9A7P2</accession>
<evidence type="ECO:0000313" key="1">
    <source>
        <dbReference type="EMBL" id="OQO93068.1"/>
    </source>
</evidence>
<dbReference type="Pfam" id="PF08713">
    <property type="entry name" value="DNA_alkylation"/>
    <property type="match status" value="1"/>
</dbReference>
<proteinExistence type="predicted"/>
<dbReference type="Gene3D" id="1.25.10.90">
    <property type="match status" value="1"/>
</dbReference>
<dbReference type="Proteomes" id="UP000192591">
    <property type="component" value="Unassembled WGS sequence"/>
</dbReference>